<protein>
    <recommendedName>
        <fullName evidence="3">Reverse transcriptase domain-containing protein</fullName>
    </recommendedName>
</protein>
<name>A0A151NIA7_ALLMI</name>
<dbReference type="STRING" id="8496.A0A151NIA7"/>
<evidence type="ECO:0000313" key="1">
    <source>
        <dbReference type="EMBL" id="KYO36537.1"/>
    </source>
</evidence>
<accession>A0A151NIA7</accession>
<keyword evidence="2" id="KW-1185">Reference proteome</keyword>
<sequence length="132" mass="15253">MRKLGIIEDSQSPWRSPMMVIPKPNGSIRLCIDYRKVNEIATFDAFPMPQVDDMLERVGQAWLRKSKEEATMCLTGGKGVEQWPKGSMLATVAAFYQELYAEKPVDLEVMQLCLQSLTWIIRENEQWQLEEN</sequence>
<gene>
    <name evidence="1" type="ORF">Y1Q_0024252</name>
</gene>
<reference evidence="1 2" key="1">
    <citation type="journal article" date="2012" name="Genome Biol.">
        <title>Sequencing three crocodilian genomes to illuminate the evolution of archosaurs and amniotes.</title>
        <authorList>
            <person name="St John J.A."/>
            <person name="Braun E.L."/>
            <person name="Isberg S.R."/>
            <person name="Miles L.G."/>
            <person name="Chong A.Y."/>
            <person name="Gongora J."/>
            <person name="Dalzell P."/>
            <person name="Moran C."/>
            <person name="Bed'hom B."/>
            <person name="Abzhanov A."/>
            <person name="Burgess S.C."/>
            <person name="Cooksey A.M."/>
            <person name="Castoe T.A."/>
            <person name="Crawford N.G."/>
            <person name="Densmore L.D."/>
            <person name="Drew J.C."/>
            <person name="Edwards S.V."/>
            <person name="Faircloth B.C."/>
            <person name="Fujita M.K."/>
            <person name="Greenwold M.J."/>
            <person name="Hoffmann F.G."/>
            <person name="Howard J.M."/>
            <person name="Iguchi T."/>
            <person name="Janes D.E."/>
            <person name="Khan S.Y."/>
            <person name="Kohno S."/>
            <person name="de Koning A.J."/>
            <person name="Lance S.L."/>
            <person name="McCarthy F.M."/>
            <person name="McCormack J.E."/>
            <person name="Merchant M.E."/>
            <person name="Peterson D.G."/>
            <person name="Pollock D.D."/>
            <person name="Pourmand N."/>
            <person name="Raney B.J."/>
            <person name="Roessler K.A."/>
            <person name="Sanford J.R."/>
            <person name="Sawyer R.H."/>
            <person name="Schmidt C.J."/>
            <person name="Triplett E.W."/>
            <person name="Tuberville T.D."/>
            <person name="Venegas-Anaya M."/>
            <person name="Howard J.T."/>
            <person name="Jarvis E.D."/>
            <person name="Guillette L.J.Jr."/>
            <person name="Glenn T.C."/>
            <person name="Green R.E."/>
            <person name="Ray D.A."/>
        </authorList>
    </citation>
    <scope>NUCLEOTIDE SEQUENCE [LARGE SCALE GENOMIC DNA]</scope>
    <source>
        <strain evidence="1">KSC_2009_1</strain>
    </source>
</reference>
<dbReference type="PANTHER" id="PTHR24559">
    <property type="entry name" value="TRANSPOSON TY3-I GAG-POL POLYPROTEIN"/>
    <property type="match status" value="1"/>
</dbReference>
<evidence type="ECO:0008006" key="3">
    <source>
        <dbReference type="Google" id="ProtNLM"/>
    </source>
</evidence>
<dbReference type="PANTHER" id="PTHR24559:SF454">
    <property type="entry name" value="RIBONUCLEASE H"/>
    <property type="match status" value="1"/>
</dbReference>
<dbReference type="EMBL" id="AKHW03002956">
    <property type="protein sequence ID" value="KYO36537.1"/>
    <property type="molecule type" value="Genomic_DNA"/>
</dbReference>
<dbReference type="Gene3D" id="3.30.70.270">
    <property type="match status" value="1"/>
</dbReference>
<comment type="caution">
    <text evidence="1">The sequence shown here is derived from an EMBL/GenBank/DDBJ whole genome shotgun (WGS) entry which is preliminary data.</text>
</comment>
<dbReference type="AlphaFoldDB" id="A0A151NIA7"/>
<dbReference type="Gene3D" id="3.10.10.10">
    <property type="entry name" value="HIV Type 1 Reverse Transcriptase, subunit A, domain 1"/>
    <property type="match status" value="1"/>
</dbReference>
<dbReference type="InterPro" id="IPR043502">
    <property type="entry name" value="DNA/RNA_pol_sf"/>
</dbReference>
<organism evidence="1 2">
    <name type="scientific">Alligator mississippiensis</name>
    <name type="common">American alligator</name>
    <dbReference type="NCBI Taxonomy" id="8496"/>
    <lineage>
        <taxon>Eukaryota</taxon>
        <taxon>Metazoa</taxon>
        <taxon>Chordata</taxon>
        <taxon>Craniata</taxon>
        <taxon>Vertebrata</taxon>
        <taxon>Euteleostomi</taxon>
        <taxon>Archelosauria</taxon>
        <taxon>Archosauria</taxon>
        <taxon>Crocodylia</taxon>
        <taxon>Alligatoridae</taxon>
        <taxon>Alligatorinae</taxon>
        <taxon>Alligator</taxon>
    </lineage>
</organism>
<dbReference type="SUPFAM" id="SSF56672">
    <property type="entry name" value="DNA/RNA polymerases"/>
    <property type="match status" value="1"/>
</dbReference>
<dbReference type="Proteomes" id="UP000050525">
    <property type="component" value="Unassembled WGS sequence"/>
</dbReference>
<dbReference type="InterPro" id="IPR053134">
    <property type="entry name" value="RNA-dir_DNA_polymerase"/>
</dbReference>
<proteinExistence type="predicted"/>
<dbReference type="InterPro" id="IPR043128">
    <property type="entry name" value="Rev_trsase/Diguanyl_cyclase"/>
</dbReference>
<evidence type="ECO:0000313" key="2">
    <source>
        <dbReference type="Proteomes" id="UP000050525"/>
    </source>
</evidence>